<dbReference type="Proteomes" id="UP000515838">
    <property type="component" value="Chromosome"/>
</dbReference>
<dbReference type="GeneID" id="81471956"/>
<evidence type="ECO:0000313" key="3">
    <source>
        <dbReference type="Proteomes" id="UP000515838"/>
    </source>
</evidence>
<dbReference type="AlphaFoldDB" id="A0A7G9T9Y5"/>
<name>A0A7G9T9Y5_PSEMX</name>
<gene>
    <name evidence="2" type="ORF">IAE60_13310</name>
</gene>
<keyword evidence="1" id="KW-0812">Transmembrane</keyword>
<keyword evidence="1" id="KW-0472">Membrane</keyword>
<feature type="transmembrane region" description="Helical" evidence="1">
    <location>
        <begin position="20"/>
        <end position="44"/>
    </location>
</feature>
<proteinExistence type="predicted"/>
<dbReference type="RefSeq" id="WP_187572634.1">
    <property type="nucleotide sequence ID" value="NZ_CP060731.1"/>
</dbReference>
<dbReference type="EMBL" id="CP060731">
    <property type="protein sequence ID" value="QNN76910.1"/>
    <property type="molecule type" value="Genomic_DNA"/>
</dbReference>
<sequence>MIPDGKRWAKWSMPSKATYVSLWVGLAGLVIGVLGGGLSVYFYLNPPASAPTPSDEYVRRTNPVHLRIERVELMRWLGDQEDSINVTLVNDAPVPVDNIEIDLGDGTTFFPRFESQEFKATQGRLSLPARSQMKVPVAGIDTLGALLSKSICAVATEDPGFQRPASCKKSAAMDWMLMTVTVRYATIFGERKTDHTRIHVYAIPQEQS</sequence>
<keyword evidence="1" id="KW-1133">Transmembrane helix</keyword>
<reference evidence="2 3" key="1">
    <citation type="submission" date="2020-08" db="EMBL/GenBank/DDBJ databases">
        <title>Streptomycin Non-resistant strain, P. mexicana.</title>
        <authorList>
            <person name="Ganesh-Kumar S."/>
            <person name="Zhe T."/>
            <person name="Yu Z."/>
            <person name="Min Y."/>
        </authorList>
    </citation>
    <scope>NUCLEOTIDE SEQUENCE [LARGE SCALE GENOMIC DNA]</scope>
    <source>
        <strain evidence="2 3">GTZY2</strain>
    </source>
</reference>
<evidence type="ECO:0000313" key="2">
    <source>
        <dbReference type="EMBL" id="QNN76910.1"/>
    </source>
</evidence>
<accession>A0A7G9T9Y5</accession>
<evidence type="ECO:0000256" key="1">
    <source>
        <dbReference type="SAM" id="Phobius"/>
    </source>
</evidence>
<protein>
    <submittedName>
        <fullName evidence="2">Uncharacterized protein</fullName>
    </submittedName>
</protein>
<organism evidence="2 3">
    <name type="scientific">Pseudoxanthomonas mexicana</name>
    <dbReference type="NCBI Taxonomy" id="128785"/>
    <lineage>
        <taxon>Bacteria</taxon>
        <taxon>Pseudomonadati</taxon>
        <taxon>Pseudomonadota</taxon>
        <taxon>Gammaproteobacteria</taxon>
        <taxon>Lysobacterales</taxon>
        <taxon>Lysobacteraceae</taxon>
        <taxon>Pseudoxanthomonas</taxon>
    </lineage>
</organism>